<evidence type="ECO:0000256" key="10">
    <source>
        <dbReference type="PIRSR" id="PIRSR634016-4"/>
    </source>
</evidence>
<dbReference type="GO" id="GO:0005737">
    <property type="term" value="C:cytoplasm"/>
    <property type="evidence" value="ECO:0007669"/>
    <property type="project" value="TreeGrafter"/>
</dbReference>
<dbReference type="Gene3D" id="2.60.40.1730">
    <property type="entry name" value="tricorn interacting facor f3 domain"/>
    <property type="match status" value="1"/>
</dbReference>
<evidence type="ECO:0000259" key="14">
    <source>
        <dbReference type="Pfam" id="PF17900"/>
    </source>
</evidence>
<dbReference type="CDD" id="cd09601">
    <property type="entry name" value="M1_APN-Q_like"/>
    <property type="match status" value="1"/>
</dbReference>
<evidence type="ECO:0000256" key="3">
    <source>
        <dbReference type="ARBA" id="ARBA00022670"/>
    </source>
</evidence>
<dbReference type="AlphaFoldDB" id="A0A4S8SKN4"/>
<dbReference type="Pfam" id="PF01433">
    <property type="entry name" value="Peptidase_M1"/>
    <property type="match status" value="1"/>
</dbReference>
<evidence type="ECO:0000259" key="12">
    <source>
        <dbReference type="Pfam" id="PF01433"/>
    </source>
</evidence>
<dbReference type="GO" id="GO:0070006">
    <property type="term" value="F:metalloaminopeptidase activity"/>
    <property type="evidence" value="ECO:0007669"/>
    <property type="project" value="TreeGrafter"/>
</dbReference>
<evidence type="ECO:0000256" key="2">
    <source>
        <dbReference type="ARBA" id="ARBA00022438"/>
    </source>
</evidence>
<keyword evidence="7 11" id="KW-0482">Metalloprotease</keyword>
<dbReference type="FunFam" id="2.60.40.1910:FF:000004">
    <property type="entry name" value="Aminopeptidase"/>
    <property type="match status" value="1"/>
</dbReference>
<dbReference type="GO" id="GO:0043171">
    <property type="term" value="P:peptide catabolic process"/>
    <property type="evidence" value="ECO:0007669"/>
    <property type="project" value="TreeGrafter"/>
</dbReference>
<feature type="site" description="Transition state stabilizer" evidence="10">
    <location>
        <position position="504"/>
    </location>
</feature>
<dbReference type="Gene3D" id="2.60.40.1910">
    <property type="match status" value="1"/>
</dbReference>
<dbReference type="InterPro" id="IPR050344">
    <property type="entry name" value="Peptidase_M1_aminopeptidases"/>
</dbReference>
<dbReference type="FunFam" id="2.60.40.1730:FF:000002">
    <property type="entry name" value="Aminopeptidase"/>
    <property type="match status" value="1"/>
</dbReference>
<dbReference type="FunFam" id="1.25.50.20:FF:000002">
    <property type="entry name" value="Aminopeptidase"/>
    <property type="match status" value="1"/>
</dbReference>
<dbReference type="Gene3D" id="1.25.50.20">
    <property type="match status" value="1"/>
</dbReference>
<keyword evidence="5 11" id="KW-0378">Hydrolase</keyword>
<evidence type="ECO:0000313" key="16">
    <source>
        <dbReference type="Proteomes" id="UP000304951"/>
    </source>
</evidence>
<keyword evidence="2 11" id="KW-0031">Aminopeptidase</keyword>
<dbReference type="SUPFAM" id="SSF63737">
    <property type="entry name" value="Leukotriene A4 hydrolase N-terminal domain"/>
    <property type="match status" value="1"/>
</dbReference>
<evidence type="ECO:0000256" key="11">
    <source>
        <dbReference type="RuleBase" id="RU364040"/>
    </source>
</evidence>
<feature type="binding site" evidence="9">
    <location>
        <position position="418"/>
    </location>
    <ligand>
        <name>Zn(2+)</name>
        <dbReference type="ChEBI" id="CHEBI:29105"/>
        <note>catalytic</note>
    </ligand>
</feature>
<evidence type="ECO:0000256" key="4">
    <source>
        <dbReference type="ARBA" id="ARBA00022723"/>
    </source>
</evidence>
<dbReference type="PANTHER" id="PTHR11533:SF171">
    <property type="entry name" value="AMINOPEPTIDASE"/>
    <property type="match status" value="1"/>
</dbReference>
<protein>
    <recommendedName>
        <fullName evidence="11">Aminopeptidase</fullName>
        <ecNumber evidence="11">3.4.11.-</ecNumber>
    </recommendedName>
</protein>
<evidence type="ECO:0000256" key="6">
    <source>
        <dbReference type="ARBA" id="ARBA00022833"/>
    </source>
</evidence>
<dbReference type="FunFam" id="1.10.390.10:FF:000001">
    <property type="entry name" value="Aminopeptidase"/>
    <property type="match status" value="1"/>
</dbReference>
<dbReference type="InterPro" id="IPR001930">
    <property type="entry name" value="Peptidase_M1"/>
</dbReference>
<comment type="cofactor">
    <cofactor evidence="9 11">
        <name>Zn(2+)</name>
        <dbReference type="ChEBI" id="CHEBI:29105"/>
    </cofactor>
    <text evidence="9 11">Binds 1 zinc ion per subunit.</text>
</comment>
<evidence type="ECO:0000259" key="13">
    <source>
        <dbReference type="Pfam" id="PF11838"/>
    </source>
</evidence>
<sequence length="976" mass="109523">MPFVMGKSLLVRRGIHSVLQGKRGGGAVELPSGLLPRSYSCNSSLRHSRPIRRPGNESKLNCRVPFQSSLPLYPSTKFPSRHCSSSASSTLLKIMADRDVLPGVVKPSNYAISLFDLELGGNWTYQGKVDIDVEVKQETKEITLNTHQLKVQSAQISTEQGKTEGAIKASNITYDEKNQRATFHFDQSIPQSHKAVISVKFSGIMNNDMAGFYRSKYKPTVPAAASVPRDDEYHYMLSTQFESCDARRAFPCFDEPNLKATFDFEIEIPEDQTALSNMPEKETKKGNKSGTKIVSFDRSPIMSTYLLAWAFGDFEYIEDFTRRKYNGKNLPVRVYTTRGLKEQGKLALESAHQVVDYFSEIFRVEYPLPKVDLLAVHEFSHGAMENWGLITYRTTAVLFDEAASDQKYKNRIVYVVAHELAHQWFGNLVTMDWWSELWLNEGFATWVGWLAVDHLHPDWSVWSQFVTESMQTAFSLDSLRTSHPIEVPVRNALEVDQIFDSISYLKGSSVIRMLASHLGVETFLHGVGDYLQAHKYQNATTSDLWSALSKASGKDVNTFMDPWIRKIGFPVVTVAEEPGQISIKQSRFLSGGDVKPEEDETTWWIPLGLKSGSNTAEASSGSLTTKEDTIREIDDSFYKLNSEQTGFYRTNLPPKRLTQLSTQLDKLSPQDKIGLIGDAAALAISGDATTAGVLSFLEGFTKETNYLVWSEVLSSLGNIRSVFADDELVSEGLRQYTLRLVSEATDKIGWDFAPNDDYLTGQLRALLLSSAGMAGHEGVVAEAKKRFTAYTEGGDKKAIHPSLRTATFKIAVKEGGKPAYDAVMKEYLNTTSVDGKEIALQGLGRVQSTELAREYLKWSFSGAVATQDLHTPSRALALNSKTKLEVWHFIKENWSMLRERLGNNMVVLERYLRMSLNRFSSFEIEKDIADFFKDKDNSGYDRGLAVVSDTIKGRARYAQHDLEIIREWLSAHGYAK</sequence>
<dbReference type="InterPro" id="IPR027268">
    <property type="entry name" value="Peptidase_M4/M1_CTD_sf"/>
</dbReference>
<keyword evidence="6 9" id="KW-0862">Zinc</keyword>
<dbReference type="GO" id="GO:0016020">
    <property type="term" value="C:membrane"/>
    <property type="evidence" value="ECO:0007669"/>
    <property type="project" value="TreeGrafter"/>
</dbReference>
<feature type="domain" description="ERAP1-like C-terminal" evidence="13">
    <location>
        <begin position="637"/>
        <end position="952"/>
    </location>
</feature>
<evidence type="ECO:0000256" key="7">
    <source>
        <dbReference type="ARBA" id="ARBA00023049"/>
    </source>
</evidence>
<feature type="binding site" evidence="9">
    <location>
        <position position="422"/>
    </location>
    <ligand>
        <name>Zn(2+)</name>
        <dbReference type="ChEBI" id="CHEBI:29105"/>
        <note>catalytic</note>
    </ligand>
</feature>
<evidence type="ECO:0000256" key="9">
    <source>
        <dbReference type="PIRSR" id="PIRSR634016-3"/>
    </source>
</evidence>
<feature type="domain" description="Aminopeptidase N-like N-terminal" evidence="14">
    <location>
        <begin position="107"/>
        <end position="306"/>
    </location>
</feature>
<dbReference type="InterPro" id="IPR024571">
    <property type="entry name" value="ERAP1-like_C_dom"/>
</dbReference>
<dbReference type="GO" id="GO:0006508">
    <property type="term" value="P:proteolysis"/>
    <property type="evidence" value="ECO:0007669"/>
    <property type="project" value="UniProtKB-KW"/>
</dbReference>
<keyword evidence="3 11" id="KW-0645">Protease</keyword>
<dbReference type="SUPFAM" id="SSF55486">
    <property type="entry name" value="Metalloproteases ('zincins'), catalytic domain"/>
    <property type="match status" value="1"/>
</dbReference>
<evidence type="ECO:0000256" key="5">
    <source>
        <dbReference type="ARBA" id="ARBA00022801"/>
    </source>
</evidence>
<reference evidence="15 16" key="1">
    <citation type="submission" date="2018-10" db="EMBL/GenBank/DDBJ databases">
        <title>Fifty Aureobasidium pullulans genomes reveal a recombining polyextremotolerant generalist.</title>
        <authorList>
            <person name="Gostincar C."/>
            <person name="Turk M."/>
            <person name="Zajc J."/>
            <person name="Gunde-Cimerman N."/>
        </authorList>
    </citation>
    <scope>NUCLEOTIDE SEQUENCE [LARGE SCALE GENOMIC DNA]</scope>
    <source>
        <strain evidence="15 16">EXF-11900</strain>
    </source>
</reference>
<name>A0A4S8SKN4_AURPU</name>
<feature type="binding site" evidence="9">
    <location>
        <position position="441"/>
    </location>
    <ligand>
        <name>Zn(2+)</name>
        <dbReference type="ChEBI" id="CHEBI:29105"/>
        <note>catalytic</note>
    </ligand>
</feature>
<feature type="domain" description="Peptidase M1 membrane alanine aminopeptidase" evidence="12">
    <location>
        <begin position="347"/>
        <end position="563"/>
    </location>
</feature>
<comment type="caution">
    <text evidence="15">The sequence shown here is derived from an EMBL/GenBank/DDBJ whole genome shotgun (WGS) entry which is preliminary data.</text>
</comment>
<dbReference type="InterPro" id="IPR042097">
    <property type="entry name" value="Aminopeptidase_N-like_N_sf"/>
</dbReference>
<gene>
    <name evidence="15" type="ORF">D6D28_04611</name>
</gene>
<dbReference type="Proteomes" id="UP000304951">
    <property type="component" value="Unassembled WGS sequence"/>
</dbReference>
<evidence type="ECO:0000256" key="1">
    <source>
        <dbReference type="ARBA" id="ARBA00010136"/>
    </source>
</evidence>
<proteinExistence type="inferred from homology"/>
<feature type="active site" description="Proton acceptor" evidence="8">
    <location>
        <position position="419"/>
    </location>
</feature>
<keyword evidence="4 9" id="KW-0479">Metal-binding</keyword>
<dbReference type="Pfam" id="PF11838">
    <property type="entry name" value="ERAP1_C"/>
    <property type="match status" value="1"/>
</dbReference>
<dbReference type="InterPro" id="IPR045357">
    <property type="entry name" value="Aminopeptidase_N-like_N"/>
</dbReference>
<accession>A0A4S8SKN4</accession>
<dbReference type="EC" id="3.4.11.-" evidence="11"/>
<dbReference type="Pfam" id="PF17900">
    <property type="entry name" value="Peptidase_M1_N"/>
    <property type="match status" value="1"/>
</dbReference>
<dbReference type="InterPro" id="IPR034016">
    <property type="entry name" value="M1_APN-typ"/>
</dbReference>
<evidence type="ECO:0000256" key="8">
    <source>
        <dbReference type="PIRSR" id="PIRSR634016-1"/>
    </source>
</evidence>
<dbReference type="GO" id="GO:0042277">
    <property type="term" value="F:peptide binding"/>
    <property type="evidence" value="ECO:0007669"/>
    <property type="project" value="TreeGrafter"/>
</dbReference>
<dbReference type="PANTHER" id="PTHR11533">
    <property type="entry name" value="PROTEASE M1 ZINC METALLOPROTEASE"/>
    <property type="match status" value="1"/>
</dbReference>
<dbReference type="PRINTS" id="PR00756">
    <property type="entry name" value="ALADIPTASE"/>
</dbReference>
<evidence type="ECO:0000313" key="15">
    <source>
        <dbReference type="EMBL" id="THV71189.1"/>
    </source>
</evidence>
<organism evidence="15 16">
    <name type="scientific">Aureobasidium pullulans</name>
    <name type="common">Black yeast</name>
    <name type="synonym">Pullularia pullulans</name>
    <dbReference type="NCBI Taxonomy" id="5580"/>
    <lineage>
        <taxon>Eukaryota</taxon>
        <taxon>Fungi</taxon>
        <taxon>Dikarya</taxon>
        <taxon>Ascomycota</taxon>
        <taxon>Pezizomycotina</taxon>
        <taxon>Dothideomycetes</taxon>
        <taxon>Dothideomycetidae</taxon>
        <taxon>Dothideales</taxon>
        <taxon>Saccotheciaceae</taxon>
        <taxon>Aureobasidium</taxon>
    </lineage>
</organism>
<dbReference type="InterPro" id="IPR014782">
    <property type="entry name" value="Peptidase_M1_dom"/>
</dbReference>
<dbReference type="GO" id="GO:0008270">
    <property type="term" value="F:zinc ion binding"/>
    <property type="evidence" value="ECO:0007669"/>
    <property type="project" value="UniProtKB-UniRule"/>
</dbReference>
<comment type="similarity">
    <text evidence="1 11">Belongs to the peptidase M1 family.</text>
</comment>
<dbReference type="EMBL" id="QZAF01000162">
    <property type="protein sequence ID" value="THV71189.1"/>
    <property type="molecule type" value="Genomic_DNA"/>
</dbReference>
<dbReference type="Gene3D" id="1.10.390.10">
    <property type="entry name" value="Neutral Protease Domain 2"/>
    <property type="match status" value="1"/>
</dbReference>